<dbReference type="EMBL" id="FOHB01000003">
    <property type="protein sequence ID" value="SES10023.1"/>
    <property type="molecule type" value="Genomic_DNA"/>
</dbReference>
<keyword evidence="4 7" id="KW-1133">Transmembrane helix</keyword>
<dbReference type="GO" id="GO:0005886">
    <property type="term" value="C:plasma membrane"/>
    <property type="evidence" value="ECO:0007669"/>
    <property type="project" value="UniProtKB-SubCell"/>
</dbReference>
<reference evidence="10" key="1">
    <citation type="submission" date="2016-10" db="EMBL/GenBank/DDBJ databases">
        <authorList>
            <person name="Varghese N."/>
            <person name="Submissions S."/>
        </authorList>
    </citation>
    <scope>NUCLEOTIDE SEQUENCE [LARGE SCALE GENOMIC DNA]</scope>
    <source>
        <strain evidence="10">CGMCC 1.6963</strain>
    </source>
</reference>
<keyword evidence="3 7" id="KW-0812">Transmembrane</keyword>
<dbReference type="STRING" id="587636.SAMN05216199_1982"/>
<gene>
    <name evidence="9" type="ORF">SAMN05216199_1982</name>
</gene>
<evidence type="ECO:0000256" key="5">
    <source>
        <dbReference type="ARBA" id="ARBA00023136"/>
    </source>
</evidence>
<dbReference type="RefSeq" id="WP_177180293.1">
    <property type="nucleotide sequence ID" value="NZ_FOHB01000003.1"/>
</dbReference>
<evidence type="ECO:0000259" key="8">
    <source>
        <dbReference type="Pfam" id="PF13190"/>
    </source>
</evidence>
<keyword evidence="10" id="KW-1185">Reference proteome</keyword>
<dbReference type="Pfam" id="PF13190">
    <property type="entry name" value="PDGLE"/>
    <property type="match status" value="1"/>
</dbReference>
<dbReference type="Proteomes" id="UP000199019">
    <property type="component" value="Unassembled WGS sequence"/>
</dbReference>
<feature type="region of interest" description="Disordered" evidence="6">
    <location>
        <begin position="98"/>
        <end position="124"/>
    </location>
</feature>
<keyword evidence="2" id="KW-1003">Cell membrane</keyword>
<feature type="domain" description="PDGLE" evidence="8">
    <location>
        <begin position="7"/>
        <end position="97"/>
    </location>
</feature>
<name>A0A1H9ULZ4_9MICO</name>
<evidence type="ECO:0000313" key="9">
    <source>
        <dbReference type="EMBL" id="SES10023.1"/>
    </source>
</evidence>
<proteinExistence type="predicted"/>
<protein>
    <submittedName>
        <fullName evidence="9">Cobalt/nickel transport system permease protein/cobalt/nickel transport protein</fullName>
    </submittedName>
</protein>
<feature type="transmembrane region" description="Helical" evidence="7">
    <location>
        <begin position="74"/>
        <end position="95"/>
    </location>
</feature>
<evidence type="ECO:0000256" key="7">
    <source>
        <dbReference type="SAM" id="Phobius"/>
    </source>
</evidence>
<sequence>MRRVSTRALVVTGVLLTLLLAGVVSFYASSHPDGLNYVAEKVGFSGAAKPHASDGSPLSGYATRGVTDHRLSRGVAGVIGVVVVGLLFTGLTWALRRRRGDEPGGSTSPDAADRERDGSTPVGR</sequence>
<keyword evidence="5 7" id="KW-0472">Membrane</keyword>
<dbReference type="AlphaFoldDB" id="A0A1H9ULZ4"/>
<accession>A0A1H9ULZ4</accession>
<comment type="subcellular location">
    <subcellularLocation>
        <location evidence="1">Cell membrane</location>
    </subcellularLocation>
</comment>
<organism evidence="9 10">
    <name type="scientific">Pedococcus cremeus</name>
    <dbReference type="NCBI Taxonomy" id="587636"/>
    <lineage>
        <taxon>Bacteria</taxon>
        <taxon>Bacillati</taxon>
        <taxon>Actinomycetota</taxon>
        <taxon>Actinomycetes</taxon>
        <taxon>Micrococcales</taxon>
        <taxon>Intrasporangiaceae</taxon>
        <taxon>Pedococcus</taxon>
    </lineage>
</organism>
<dbReference type="InterPro" id="IPR025937">
    <property type="entry name" value="PDGLE_dom"/>
</dbReference>
<evidence type="ECO:0000256" key="3">
    <source>
        <dbReference type="ARBA" id="ARBA00022692"/>
    </source>
</evidence>
<evidence type="ECO:0000256" key="2">
    <source>
        <dbReference type="ARBA" id="ARBA00022475"/>
    </source>
</evidence>
<evidence type="ECO:0000256" key="4">
    <source>
        <dbReference type="ARBA" id="ARBA00022989"/>
    </source>
</evidence>
<evidence type="ECO:0000256" key="6">
    <source>
        <dbReference type="SAM" id="MobiDB-lite"/>
    </source>
</evidence>
<evidence type="ECO:0000256" key="1">
    <source>
        <dbReference type="ARBA" id="ARBA00004236"/>
    </source>
</evidence>
<evidence type="ECO:0000313" key="10">
    <source>
        <dbReference type="Proteomes" id="UP000199019"/>
    </source>
</evidence>